<organism evidence="2 3">
    <name type="scientific">Algivirga pacifica</name>
    <dbReference type="NCBI Taxonomy" id="1162670"/>
    <lineage>
        <taxon>Bacteria</taxon>
        <taxon>Pseudomonadati</taxon>
        <taxon>Bacteroidota</taxon>
        <taxon>Cytophagia</taxon>
        <taxon>Cytophagales</taxon>
        <taxon>Flammeovirgaceae</taxon>
        <taxon>Algivirga</taxon>
    </lineage>
</organism>
<feature type="chain" id="PRO_5045518384" evidence="1">
    <location>
        <begin position="21"/>
        <end position="158"/>
    </location>
</feature>
<evidence type="ECO:0000313" key="3">
    <source>
        <dbReference type="Proteomes" id="UP001500298"/>
    </source>
</evidence>
<evidence type="ECO:0000313" key="2">
    <source>
        <dbReference type="EMBL" id="GAA4824180.1"/>
    </source>
</evidence>
<comment type="caution">
    <text evidence="2">The sequence shown here is derived from an EMBL/GenBank/DDBJ whole genome shotgun (WGS) entry which is preliminary data.</text>
</comment>
<dbReference type="EMBL" id="BAABJX010000011">
    <property type="protein sequence ID" value="GAA4824180.1"/>
    <property type="molecule type" value="Genomic_DNA"/>
</dbReference>
<reference evidence="3" key="1">
    <citation type="journal article" date="2019" name="Int. J. Syst. Evol. Microbiol.">
        <title>The Global Catalogue of Microorganisms (GCM) 10K type strain sequencing project: providing services to taxonomists for standard genome sequencing and annotation.</title>
        <authorList>
            <consortium name="The Broad Institute Genomics Platform"/>
            <consortium name="The Broad Institute Genome Sequencing Center for Infectious Disease"/>
            <person name="Wu L."/>
            <person name="Ma J."/>
        </authorList>
    </citation>
    <scope>NUCLEOTIDE SEQUENCE [LARGE SCALE GENOMIC DNA]</scope>
    <source>
        <strain evidence="3">JCM 18326</strain>
    </source>
</reference>
<feature type="signal peptide" evidence="1">
    <location>
        <begin position="1"/>
        <end position="20"/>
    </location>
</feature>
<gene>
    <name evidence="2" type="ORF">GCM10023331_05890</name>
</gene>
<name>A0ABP9D1A5_9BACT</name>
<sequence>MKHILLFLSLIFFKQTVTFAQTDSSFLYFPDTISITSFPVERIEIQNVPQSFEKGYLKYNLLLDSNLTVKKYHLIGVLVILKSNEKILLKNINNYKSGDSSVEGKHYIPWEYVPAFISKNKKYFNWIIENTELRYSLSLKSYPDEMSYTLHIPFYKKE</sequence>
<proteinExistence type="predicted"/>
<keyword evidence="1" id="KW-0732">Signal</keyword>
<dbReference type="RefSeq" id="WP_345369069.1">
    <property type="nucleotide sequence ID" value="NZ_BAABJX010000011.1"/>
</dbReference>
<evidence type="ECO:0000256" key="1">
    <source>
        <dbReference type="SAM" id="SignalP"/>
    </source>
</evidence>
<protein>
    <submittedName>
        <fullName evidence="2">Uncharacterized protein</fullName>
    </submittedName>
</protein>
<accession>A0ABP9D1A5</accession>
<keyword evidence="3" id="KW-1185">Reference proteome</keyword>
<dbReference type="Proteomes" id="UP001500298">
    <property type="component" value="Unassembled WGS sequence"/>
</dbReference>